<feature type="transmembrane region" description="Helical" evidence="1">
    <location>
        <begin position="817"/>
        <end position="833"/>
    </location>
</feature>
<dbReference type="InterPro" id="IPR038765">
    <property type="entry name" value="Papain-like_cys_pep_sf"/>
</dbReference>
<keyword evidence="1" id="KW-1133">Transmembrane helix</keyword>
<name>A0A4Q6XHH3_9SPHI</name>
<dbReference type="InterPro" id="IPR002931">
    <property type="entry name" value="Transglutaminase-like"/>
</dbReference>
<keyword evidence="1" id="KW-0812">Transmembrane</keyword>
<accession>A0A4Q6XHH3</accession>
<feature type="transmembrane region" description="Helical" evidence="1">
    <location>
        <begin position="745"/>
        <end position="771"/>
    </location>
</feature>
<reference evidence="5 6" key="1">
    <citation type="submission" date="2019-02" db="EMBL/GenBank/DDBJ databases">
        <authorList>
            <person name="Li Y."/>
        </authorList>
    </citation>
    <scope>NUCLEOTIDE SEQUENCE [LARGE SCALE GENOMIC DNA]</scope>
    <source>
        <strain evidence="5 6">30C10-4-7</strain>
    </source>
</reference>
<comment type="caution">
    <text evidence="5">The sequence shown here is derived from an EMBL/GenBank/DDBJ whole genome shotgun (WGS) entry which is preliminary data.</text>
</comment>
<dbReference type="OrthoDB" id="98874at2"/>
<dbReference type="RefSeq" id="WP_130141292.1">
    <property type="nucleotide sequence ID" value="NZ_SGIT01000002.1"/>
</dbReference>
<dbReference type="InterPro" id="IPR019690">
    <property type="entry name" value="DUF2569"/>
</dbReference>
<dbReference type="Pfam" id="PF12969">
    <property type="entry name" value="DUF3857"/>
    <property type="match status" value="1"/>
</dbReference>
<feature type="transmembrane region" description="Helical" evidence="1">
    <location>
        <begin position="700"/>
        <end position="720"/>
    </location>
</feature>
<feature type="transmembrane region" description="Helical" evidence="1">
    <location>
        <begin position="783"/>
        <end position="805"/>
    </location>
</feature>
<organism evidence="5 6">
    <name type="scientific">Sphingobacterium corticibacterium</name>
    <dbReference type="NCBI Taxonomy" id="2484746"/>
    <lineage>
        <taxon>Bacteria</taxon>
        <taxon>Pseudomonadati</taxon>
        <taxon>Bacteroidota</taxon>
        <taxon>Sphingobacteriia</taxon>
        <taxon>Sphingobacteriales</taxon>
        <taxon>Sphingobacteriaceae</taxon>
        <taxon>Sphingobacterium</taxon>
    </lineage>
</organism>
<dbReference type="Gene3D" id="2.60.40.3140">
    <property type="match status" value="1"/>
</dbReference>
<keyword evidence="2" id="KW-0732">Signal</keyword>
<feature type="domain" description="Transglutaminase-like" evidence="3">
    <location>
        <begin position="285"/>
        <end position="389"/>
    </location>
</feature>
<sequence length="880" mass="101574">MKLYTFWYLFLFCFLSQNMSYAAEPKLTTAKSPGWLRVSEKQIEPPNLEDINDGYYYERVEYQVNLANQTRFYRTVKTIIENAGTENAGQINIFFEPQYQTLTLHELYIVREGKQMDRLDLGKFKLMASETELSRSIYNGTYSAYLLLEDLRKDDKIVMSYSLTGFNPVFGDKFFDTYFLQSYEPIGALHVNYIVPKDRKLRFKSFVGAPQANQQNLGNSTSYYWDIAGTEKADYEFYTPLWHSTRQRIECSEFKGWMDVAKWAAEVNPIPELKHGSELQQFVEKLWKGADADPMEYLKMVADFVQNEIRYMGVEVGEYSHRANTPENVFRQRYGDCKDKCVLMGAMLKSKDIESTLVLVNSYEEYGLNEYLPSPSAFNHVVVYVSIDGRGQYIDPTIPNQGGNIRDRYFPFYGKVLWAKKGEKLRDTEQIVAGNTRVEERFYLQKDGNAQLDVSTIYTGADADNIRGYFKQNAKNQIEKSYVQYYQGLYKQLTKRSALTFEDDLLNNIFYVKEQYDIKSLSETDAISNRRAVSLYSTNLTNYLPDVTDMRVGPIALQYPLSLEHDIYVINPDGVAVPPLRESSFLNRDSYYFGKTITTQQDTLKIAYRLGAHDTYVKVADVNQYIADFADKHELFSLAVYLDNDGFVVGSTTQGKNNFWAMATFVGLLTLFTFLVMKFYNPQGATSLIPMYDEVQYDRIGGWLIVLLLSLTATMFRTFFEGMIQLFFKEDVWSALQYNIGVPPFLYVMLIILEFVGNTGIIFLSGYCVYLMLKRRDIFPQTLFFLLMFQLVFVVLDTILAAIIFKQSSNVYEGMSEVFRAIIFALIWSLYIFNSTRVKGTFRVASKTQAAEETIYAEISSPVLPEIPTATYKEDNNNES</sequence>
<dbReference type="SUPFAM" id="SSF54001">
    <property type="entry name" value="Cysteine proteinases"/>
    <property type="match status" value="1"/>
</dbReference>
<dbReference type="Pfam" id="PF01841">
    <property type="entry name" value="Transglut_core"/>
    <property type="match status" value="1"/>
</dbReference>
<protein>
    <submittedName>
        <fullName evidence="5">DUF3857 domain-containing protein</fullName>
    </submittedName>
</protein>
<proteinExistence type="predicted"/>
<dbReference type="AlphaFoldDB" id="A0A4Q6XHH3"/>
<feature type="signal peptide" evidence="2">
    <location>
        <begin position="1"/>
        <end position="22"/>
    </location>
</feature>
<evidence type="ECO:0000259" key="3">
    <source>
        <dbReference type="Pfam" id="PF01841"/>
    </source>
</evidence>
<dbReference type="Proteomes" id="UP000292855">
    <property type="component" value="Unassembled WGS sequence"/>
</dbReference>
<evidence type="ECO:0000256" key="2">
    <source>
        <dbReference type="SAM" id="SignalP"/>
    </source>
</evidence>
<dbReference type="Gene3D" id="3.10.620.30">
    <property type="match status" value="1"/>
</dbReference>
<feature type="transmembrane region" description="Helical" evidence="1">
    <location>
        <begin position="659"/>
        <end position="680"/>
    </location>
</feature>
<evidence type="ECO:0000313" key="6">
    <source>
        <dbReference type="Proteomes" id="UP000292855"/>
    </source>
</evidence>
<keyword evidence="6" id="KW-1185">Reference proteome</keyword>
<feature type="chain" id="PRO_5020943262" evidence="2">
    <location>
        <begin position="23"/>
        <end position="880"/>
    </location>
</feature>
<dbReference type="InterPro" id="IPR024618">
    <property type="entry name" value="DUF3857"/>
</dbReference>
<evidence type="ECO:0000256" key="1">
    <source>
        <dbReference type="SAM" id="Phobius"/>
    </source>
</evidence>
<evidence type="ECO:0000259" key="4">
    <source>
        <dbReference type="Pfam" id="PF12969"/>
    </source>
</evidence>
<gene>
    <name evidence="5" type="ORF">EWE74_09320</name>
</gene>
<feature type="domain" description="DUF3857" evidence="4">
    <location>
        <begin position="69"/>
        <end position="227"/>
    </location>
</feature>
<evidence type="ECO:0000313" key="5">
    <source>
        <dbReference type="EMBL" id="RZF59371.1"/>
    </source>
</evidence>
<keyword evidence="1" id="KW-0472">Membrane</keyword>
<dbReference type="EMBL" id="SGIT01000002">
    <property type="protein sequence ID" value="RZF59371.1"/>
    <property type="molecule type" value="Genomic_DNA"/>
</dbReference>
<dbReference type="Pfam" id="PF10754">
    <property type="entry name" value="DUF2569"/>
    <property type="match status" value="1"/>
</dbReference>